<dbReference type="InterPro" id="IPR000305">
    <property type="entry name" value="GIY-YIG_endonuc"/>
</dbReference>
<reference evidence="4" key="1">
    <citation type="submission" date="2023-09" db="EMBL/GenBank/DDBJ databases">
        <authorList>
            <person name="Li S."/>
            <person name="Li X."/>
            <person name="Zhang C."/>
            <person name="Zhao Z."/>
        </authorList>
    </citation>
    <scope>NUCLEOTIDE SEQUENCE [LARGE SCALE GENOMIC DNA]</scope>
    <source>
        <strain evidence="4">SQ345</strain>
    </source>
</reference>
<dbReference type="PROSITE" id="PS50164">
    <property type="entry name" value="GIY_YIG"/>
    <property type="match status" value="1"/>
</dbReference>
<evidence type="ECO:0000313" key="4">
    <source>
        <dbReference type="Proteomes" id="UP001248581"/>
    </source>
</evidence>
<dbReference type="CDD" id="cd10456">
    <property type="entry name" value="GIY-YIG_UPF0213"/>
    <property type="match status" value="1"/>
</dbReference>
<feature type="domain" description="GIY-YIG" evidence="2">
    <location>
        <begin position="3"/>
        <end position="81"/>
    </location>
</feature>
<dbReference type="InterPro" id="IPR050190">
    <property type="entry name" value="UPF0213_domain"/>
</dbReference>
<dbReference type="EMBL" id="CP134146">
    <property type="protein sequence ID" value="WNC67977.1"/>
    <property type="molecule type" value="Genomic_DNA"/>
</dbReference>
<evidence type="ECO:0000256" key="1">
    <source>
        <dbReference type="ARBA" id="ARBA00007435"/>
    </source>
</evidence>
<evidence type="ECO:0000259" key="2">
    <source>
        <dbReference type="PROSITE" id="PS50164"/>
    </source>
</evidence>
<organism evidence="3 4">
    <name type="scientific">Thalassotalea nanhaiensis</name>
    <dbReference type="NCBI Taxonomy" id="3065648"/>
    <lineage>
        <taxon>Bacteria</taxon>
        <taxon>Pseudomonadati</taxon>
        <taxon>Pseudomonadota</taxon>
        <taxon>Gammaproteobacteria</taxon>
        <taxon>Alteromonadales</taxon>
        <taxon>Colwelliaceae</taxon>
        <taxon>Thalassotalea</taxon>
    </lineage>
</organism>
<accession>A0ABY9TGU1</accession>
<dbReference type="Gene3D" id="3.40.1440.10">
    <property type="entry name" value="GIY-YIG endonuclease"/>
    <property type="match status" value="1"/>
</dbReference>
<keyword evidence="4" id="KW-1185">Reference proteome</keyword>
<comment type="similarity">
    <text evidence="1">Belongs to the UPF0213 family.</text>
</comment>
<dbReference type="RefSeq" id="WP_348387135.1">
    <property type="nucleotide sequence ID" value="NZ_CP134146.1"/>
</dbReference>
<dbReference type="PANTHER" id="PTHR34477:SF1">
    <property type="entry name" value="UPF0213 PROTEIN YHBQ"/>
    <property type="match status" value="1"/>
</dbReference>
<name>A0ABY9TGU1_9GAMM</name>
<evidence type="ECO:0000313" key="3">
    <source>
        <dbReference type="EMBL" id="WNC67977.1"/>
    </source>
</evidence>
<proteinExistence type="inferred from homology"/>
<dbReference type="PANTHER" id="PTHR34477">
    <property type="entry name" value="UPF0213 PROTEIN YHBQ"/>
    <property type="match status" value="1"/>
</dbReference>
<dbReference type="Proteomes" id="UP001248581">
    <property type="component" value="Chromosome"/>
</dbReference>
<dbReference type="SUPFAM" id="SSF82771">
    <property type="entry name" value="GIY-YIG endonuclease"/>
    <property type="match status" value="1"/>
</dbReference>
<dbReference type="Pfam" id="PF01541">
    <property type="entry name" value="GIY-YIG"/>
    <property type="match status" value="1"/>
</dbReference>
<dbReference type="InterPro" id="IPR035901">
    <property type="entry name" value="GIY-YIG_endonuc_sf"/>
</dbReference>
<gene>
    <name evidence="3" type="ORF">RI845_15805</name>
</gene>
<sequence length="85" mass="9831">MANPWFVYLLRCGDDSLYAGITTDVERRISEHNEGGPKSAKYTRNRRPVKLVYQEECKDRSNATKREMAIKKLTRKKKLELIAGS</sequence>
<protein>
    <submittedName>
        <fullName evidence="3">GIY-YIG nuclease family protein</fullName>
    </submittedName>
</protein>